<evidence type="ECO:0000256" key="1">
    <source>
        <dbReference type="ARBA" id="ARBA00037961"/>
    </source>
</evidence>
<comment type="similarity">
    <text evidence="1">Belongs to the aldolase class II family.</text>
</comment>
<proteinExistence type="inferred from homology"/>
<reference evidence="4" key="1">
    <citation type="submission" date="2019-12" db="EMBL/GenBank/DDBJ databases">
        <authorList>
            <person name="Cremers G."/>
        </authorList>
    </citation>
    <scope>NUCLEOTIDE SEQUENCE</scope>
    <source>
        <strain evidence="4">Vvax</strain>
    </source>
</reference>
<dbReference type="NCBIfam" id="NF005484">
    <property type="entry name" value="PRK07090.1"/>
    <property type="match status" value="1"/>
</dbReference>
<dbReference type="SMART" id="SM01007">
    <property type="entry name" value="Aldolase_II"/>
    <property type="match status" value="1"/>
</dbReference>
<dbReference type="Pfam" id="PF00596">
    <property type="entry name" value="Aldolase_II"/>
    <property type="match status" value="1"/>
</dbReference>
<name>A0A679JAX7_VARPD</name>
<dbReference type="AlphaFoldDB" id="A0A679JAX7"/>
<evidence type="ECO:0000313" key="4">
    <source>
        <dbReference type="EMBL" id="CAA2107019.1"/>
    </source>
</evidence>
<dbReference type="PANTHER" id="PTHR10672">
    <property type="entry name" value="ADDUCIN"/>
    <property type="match status" value="1"/>
</dbReference>
<feature type="domain" description="Class II aldolase/adducin N-terminal" evidence="3">
    <location>
        <begin position="36"/>
        <end position="213"/>
    </location>
</feature>
<dbReference type="PANTHER" id="PTHR10672:SF3">
    <property type="entry name" value="PROTEIN HU-LI TAI SHAO"/>
    <property type="match status" value="1"/>
</dbReference>
<gene>
    <name evidence="4" type="primary">novR_5</name>
    <name evidence="4" type="ORF">VVAX_04026</name>
</gene>
<dbReference type="EMBL" id="LR743507">
    <property type="protein sequence ID" value="CAA2107019.1"/>
    <property type="molecule type" value="Genomic_DNA"/>
</dbReference>
<dbReference type="GO" id="GO:0051015">
    <property type="term" value="F:actin filament binding"/>
    <property type="evidence" value="ECO:0007669"/>
    <property type="project" value="TreeGrafter"/>
</dbReference>
<dbReference type="InterPro" id="IPR036409">
    <property type="entry name" value="Aldolase_II/adducin_N_sf"/>
</dbReference>
<evidence type="ECO:0000256" key="2">
    <source>
        <dbReference type="SAM" id="MobiDB-lite"/>
    </source>
</evidence>
<dbReference type="GO" id="GO:0005856">
    <property type="term" value="C:cytoskeleton"/>
    <property type="evidence" value="ECO:0007669"/>
    <property type="project" value="TreeGrafter"/>
</dbReference>
<dbReference type="InterPro" id="IPR051017">
    <property type="entry name" value="Aldolase-II_Adducin_sf"/>
</dbReference>
<organism evidence="4">
    <name type="scientific">Variovorax paradoxus</name>
    <dbReference type="NCBI Taxonomy" id="34073"/>
    <lineage>
        <taxon>Bacteria</taxon>
        <taxon>Pseudomonadati</taxon>
        <taxon>Pseudomonadota</taxon>
        <taxon>Betaproteobacteria</taxon>
        <taxon>Burkholderiales</taxon>
        <taxon>Comamonadaceae</taxon>
        <taxon>Variovorax</taxon>
    </lineage>
</organism>
<feature type="region of interest" description="Disordered" evidence="2">
    <location>
        <begin position="1"/>
        <end position="22"/>
    </location>
</feature>
<dbReference type="SUPFAM" id="SSF53639">
    <property type="entry name" value="AraD/HMP-PK domain-like"/>
    <property type="match status" value="1"/>
</dbReference>
<evidence type="ECO:0000259" key="3">
    <source>
        <dbReference type="SMART" id="SM01007"/>
    </source>
</evidence>
<dbReference type="EC" id="4.1.-.-" evidence="4"/>
<dbReference type="GO" id="GO:0016829">
    <property type="term" value="F:lyase activity"/>
    <property type="evidence" value="ECO:0007669"/>
    <property type="project" value="UniProtKB-KW"/>
</dbReference>
<keyword evidence="4" id="KW-0456">Lyase</keyword>
<protein>
    <submittedName>
        <fullName evidence="4">Decarboxylase NovR</fullName>
        <ecNumber evidence="4">4.1.-.-</ecNumber>
    </submittedName>
</protein>
<accession>A0A679JAX7</accession>
<dbReference type="Gene3D" id="3.40.225.10">
    <property type="entry name" value="Class II aldolase/adducin N-terminal domain"/>
    <property type="match status" value="1"/>
</dbReference>
<dbReference type="InterPro" id="IPR001303">
    <property type="entry name" value="Aldolase_II/adducin_N"/>
</dbReference>
<sequence length="269" mass="29230">MTHDTMNAPDRAQLRDTVNATLGSPLRPAPEWTLAQKMAIACRYLAQQEHCETLAGQMTVRLGEGRFATTPLGVSFDEMRPGDILVVDDELALLEGRGMANPATRFHMWVYRARPDVACIIHTHPPATSALSMIEEPLVVAHMDQTPFFNDCAFLKEWPGLPIADDEGVVISAALGGKRSILLAHHGLLTACATLEESTYMAVLLEQAARRQLMAAAAGTVHPVADALAQESHDFLLKPSIVNATFAMYARRVLRAGHPQDDFLADPGG</sequence>